<accession>A0A062XXC7</accession>
<comment type="caution">
    <text evidence="2">The sequence shown here is derived from an EMBL/GenBank/DDBJ whole genome shotgun (WGS) entry which is preliminary data.</text>
</comment>
<organism evidence="2 3">
    <name type="scientific">Thermoanaerobaculum aquaticum</name>
    <dbReference type="NCBI Taxonomy" id="1312852"/>
    <lineage>
        <taxon>Bacteria</taxon>
        <taxon>Pseudomonadati</taxon>
        <taxon>Acidobacteriota</taxon>
        <taxon>Thermoanaerobaculia</taxon>
        <taxon>Thermoanaerobaculales</taxon>
        <taxon>Thermoanaerobaculaceae</taxon>
        <taxon>Thermoanaerobaculum</taxon>
    </lineage>
</organism>
<sequence>MLAMEEDRDRRRFVRFPAEFAVLVRRLGPGETENLGKTEVVGQGGCLFIHPQPLGLEETVELLISTRGSVLKAKARVAYESRREDGRYDIGVEFLAMSAEDQEKLRQALQGSELTPQD</sequence>
<keyword evidence="3" id="KW-1185">Reference proteome</keyword>
<dbReference type="SUPFAM" id="SSF141371">
    <property type="entry name" value="PilZ domain-like"/>
    <property type="match status" value="1"/>
</dbReference>
<proteinExistence type="predicted"/>
<evidence type="ECO:0000259" key="1">
    <source>
        <dbReference type="Pfam" id="PF07238"/>
    </source>
</evidence>
<dbReference type="EMBL" id="JMFG01000027">
    <property type="protein sequence ID" value="KDA53160.1"/>
    <property type="molecule type" value="Genomic_DNA"/>
</dbReference>
<evidence type="ECO:0000313" key="2">
    <source>
        <dbReference type="EMBL" id="KDA53160.1"/>
    </source>
</evidence>
<dbReference type="AlphaFoldDB" id="A0A062XXC7"/>
<dbReference type="Proteomes" id="UP000027284">
    <property type="component" value="Unassembled WGS sequence"/>
</dbReference>
<dbReference type="InterPro" id="IPR009875">
    <property type="entry name" value="PilZ_domain"/>
</dbReference>
<dbReference type="Gene3D" id="2.40.10.220">
    <property type="entry name" value="predicted glycosyltransferase like domains"/>
    <property type="match status" value="1"/>
</dbReference>
<dbReference type="Pfam" id="PF07238">
    <property type="entry name" value="PilZ"/>
    <property type="match status" value="1"/>
</dbReference>
<evidence type="ECO:0000313" key="3">
    <source>
        <dbReference type="Proteomes" id="UP000027284"/>
    </source>
</evidence>
<protein>
    <recommendedName>
        <fullName evidence="1">PilZ domain-containing protein</fullName>
    </recommendedName>
</protein>
<reference evidence="2 3" key="1">
    <citation type="submission" date="2014-04" db="EMBL/GenBank/DDBJ databases">
        <title>The Genome Sequence of Thermoanaerobaculum aquaticum MP-01, The First Cultivated Group 23 Acidobacterium.</title>
        <authorList>
            <person name="Stamps B.W."/>
            <person name="Losey N.A."/>
            <person name="Lawson P.A."/>
            <person name="Stevenson B.S."/>
        </authorList>
    </citation>
    <scope>NUCLEOTIDE SEQUENCE [LARGE SCALE GENOMIC DNA]</scope>
    <source>
        <strain evidence="2 3">MP-01</strain>
    </source>
</reference>
<gene>
    <name evidence="2" type="ORF">EG19_07220</name>
</gene>
<feature type="domain" description="PilZ" evidence="1">
    <location>
        <begin position="9"/>
        <end position="109"/>
    </location>
</feature>
<dbReference type="GO" id="GO:0035438">
    <property type="term" value="F:cyclic-di-GMP binding"/>
    <property type="evidence" value="ECO:0007669"/>
    <property type="project" value="InterPro"/>
</dbReference>
<name>A0A062XXC7_9BACT</name>